<dbReference type="PANTHER" id="PTHR11575:SF6">
    <property type="entry name" value="2',3'-CYCLIC-NUCLEOTIDE 2'-PHOSPHODIESTERASE_3'-NUCLEOTIDASE"/>
    <property type="match status" value="1"/>
</dbReference>
<feature type="domain" description="Calcineurin-like phosphoesterase" evidence="12">
    <location>
        <begin position="35"/>
        <end position="279"/>
    </location>
</feature>
<comment type="similarity">
    <text evidence="5 11">Belongs to the 5'-nucleotidase family.</text>
</comment>
<dbReference type="InterPro" id="IPR041827">
    <property type="entry name" value="CpdB_N"/>
</dbReference>
<dbReference type="InterPro" id="IPR006179">
    <property type="entry name" value="5_nucleotidase/apyrase"/>
</dbReference>
<dbReference type="InterPro" id="IPR004843">
    <property type="entry name" value="Calcineurin-like_PHP"/>
</dbReference>
<keyword evidence="6" id="KW-0479">Metal-binding</keyword>
<evidence type="ECO:0000256" key="5">
    <source>
        <dbReference type="ARBA" id="ARBA00006654"/>
    </source>
</evidence>
<gene>
    <name evidence="14" type="ORF">VSX56_02685</name>
</gene>
<evidence type="ECO:0000256" key="9">
    <source>
        <dbReference type="ARBA" id="ARBA00022801"/>
    </source>
</evidence>
<evidence type="ECO:0000256" key="10">
    <source>
        <dbReference type="ARBA" id="ARBA00023268"/>
    </source>
</evidence>
<evidence type="ECO:0000313" key="15">
    <source>
        <dbReference type="Proteomes" id="UP001438953"/>
    </source>
</evidence>
<evidence type="ECO:0000256" key="1">
    <source>
        <dbReference type="ARBA" id="ARBA00000527"/>
    </source>
</evidence>
<keyword evidence="15" id="KW-1185">Reference proteome</keyword>
<sequence>MSGISRRFFLSATAATGAYLVHPFKAEAAEGQIHLRIIETTDIHVALDPYDYYGDKPDDTQGLARTATLIEGLRDEAENTLLLDNGDLLQGNPLGDYIAHQKGVGDDVHPMVKAMNILGYDCATLGNHEFNYGLEFLQASLEAAAFPFVCANVVSGPELSADPLEDQTLFPPYYVMERALTDGSGEAHLVKIGVIGFVPPQIMQWDEANLKGRVSTRDIVAAAKAWVPKLKGDEACDLVIALAHTGIEGGGYTEGMENAALYVAEVEGIDVVLTGHQHRVLPGPDYEGIEGVDAEKGTLAGKPAVMAGFWGSHMGLIDLMLEKQNGKWGIVSHTSEARPIYKREDRKAIALTESFAPITEAVEPDHQATLAYIRSPVGETSAPLYSYFALVADDPSVQIVSQAQSWYAKDMLKETAYKGLPILSAAAPFKCGGRGGPDYYTNVAKGPVAIKNVADLYLYPNTFRALKVTGATVADWLERSAGAFNQIEVGAKDAPLLNPDFPSYNFDVIDGVSYRIDLSKPAKFDSEGKQVSEGGRIVDLMFEGKPIDPDQEFIVASNNYRAGGGGHFPGVDASKIVFEGPDTNRDIIVRFIQEQGTINPAADGNWSFAPMEGTTVTFASGPAGRDFMEAVKGVQIADAGEAQDGFALYRITL</sequence>
<comment type="catalytic activity">
    <reaction evidence="1">
        <text>a ribonucleoside 3'-phosphate + H2O = a ribonucleoside + phosphate</text>
        <dbReference type="Rhea" id="RHEA:10144"/>
        <dbReference type="ChEBI" id="CHEBI:13197"/>
        <dbReference type="ChEBI" id="CHEBI:15377"/>
        <dbReference type="ChEBI" id="CHEBI:18254"/>
        <dbReference type="ChEBI" id="CHEBI:43474"/>
        <dbReference type="EC" id="3.1.3.6"/>
    </reaction>
</comment>
<dbReference type="Proteomes" id="UP001438953">
    <property type="component" value="Unassembled WGS sequence"/>
</dbReference>
<protein>
    <submittedName>
        <fullName evidence="14">Bifunctional 2',3'-cyclic-nucleotide 2'-phosphodiesterase/3'-nucleotidase</fullName>
    </submittedName>
</protein>
<dbReference type="InterPro" id="IPR008334">
    <property type="entry name" value="5'-Nucleotdase_C"/>
</dbReference>
<dbReference type="PRINTS" id="PR01607">
    <property type="entry name" value="APYRASEFAMLY"/>
</dbReference>
<comment type="catalytic activity">
    <reaction evidence="2">
        <text>a nucleoside 2',3'-cyclic phosphate + H2O = a nucleoside 3'-phosphate + H(+)</text>
        <dbReference type="Rhea" id="RHEA:19621"/>
        <dbReference type="ChEBI" id="CHEBI:15377"/>
        <dbReference type="ChEBI" id="CHEBI:15378"/>
        <dbReference type="ChEBI" id="CHEBI:66949"/>
        <dbReference type="ChEBI" id="CHEBI:66954"/>
        <dbReference type="EC" id="3.1.4.16"/>
    </reaction>
</comment>
<dbReference type="EMBL" id="JAYWLC010000002">
    <property type="protein sequence ID" value="MER5170668.1"/>
    <property type="molecule type" value="Genomic_DNA"/>
</dbReference>
<evidence type="ECO:0000256" key="8">
    <source>
        <dbReference type="ARBA" id="ARBA00022741"/>
    </source>
</evidence>
<evidence type="ECO:0000259" key="12">
    <source>
        <dbReference type="Pfam" id="PF00149"/>
    </source>
</evidence>
<keyword evidence="7" id="KW-0732">Signal</keyword>
<evidence type="ECO:0000256" key="7">
    <source>
        <dbReference type="ARBA" id="ARBA00022729"/>
    </source>
</evidence>
<proteinExistence type="inferred from homology"/>
<comment type="subcellular location">
    <subcellularLocation>
        <location evidence="4">Cell envelope</location>
    </subcellularLocation>
</comment>
<dbReference type="PROSITE" id="PS00786">
    <property type="entry name" value="5_NUCLEOTIDASE_2"/>
    <property type="match status" value="1"/>
</dbReference>
<dbReference type="CDD" id="cd07410">
    <property type="entry name" value="MPP_CpdB_N"/>
    <property type="match status" value="1"/>
</dbReference>
<dbReference type="PROSITE" id="PS51318">
    <property type="entry name" value="TAT"/>
    <property type="match status" value="1"/>
</dbReference>
<keyword evidence="9 11" id="KW-0378">Hydrolase</keyword>
<evidence type="ECO:0000256" key="6">
    <source>
        <dbReference type="ARBA" id="ARBA00022723"/>
    </source>
</evidence>
<comment type="caution">
    <text evidence="14">The sequence shown here is derived from an EMBL/GenBank/DDBJ whole genome shotgun (WGS) entry which is preliminary data.</text>
</comment>
<reference evidence="14 15" key="1">
    <citation type="submission" date="2024-06" db="EMBL/GenBank/DDBJ databases">
        <title>Thioclava kandeliae sp. nov. from a rhizosphere soil sample of Kandelia candel in a mangrove.</title>
        <authorList>
            <person name="Mu T."/>
        </authorList>
    </citation>
    <scope>NUCLEOTIDE SEQUENCE [LARGE SCALE GENOMIC DNA]</scope>
    <source>
        <strain evidence="14 15">CPCC 100088</strain>
    </source>
</reference>
<dbReference type="InterPro" id="IPR036907">
    <property type="entry name" value="5'-Nucleotdase_C_sf"/>
</dbReference>
<name>A0ABV1SCM5_9RHOB</name>
<evidence type="ECO:0000259" key="13">
    <source>
        <dbReference type="Pfam" id="PF02872"/>
    </source>
</evidence>
<organism evidence="14 15">
    <name type="scientific">Thioclava kandeliae</name>
    <dbReference type="NCBI Taxonomy" id="3070818"/>
    <lineage>
        <taxon>Bacteria</taxon>
        <taxon>Pseudomonadati</taxon>
        <taxon>Pseudomonadota</taxon>
        <taxon>Alphaproteobacteria</taxon>
        <taxon>Rhodobacterales</taxon>
        <taxon>Paracoccaceae</taxon>
        <taxon>Thioclava</taxon>
    </lineage>
</organism>
<dbReference type="SUPFAM" id="SSF56300">
    <property type="entry name" value="Metallo-dependent phosphatases"/>
    <property type="match status" value="1"/>
</dbReference>
<evidence type="ECO:0000256" key="2">
    <source>
        <dbReference type="ARBA" id="ARBA00001730"/>
    </source>
</evidence>
<dbReference type="InterPro" id="IPR029052">
    <property type="entry name" value="Metallo-depent_PP-like"/>
</dbReference>
<evidence type="ECO:0000313" key="14">
    <source>
        <dbReference type="EMBL" id="MER5170668.1"/>
    </source>
</evidence>
<dbReference type="Pfam" id="PF02872">
    <property type="entry name" value="5_nucleotid_C"/>
    <property type="match status" value="1"/>
</dbReference>
<dbReference type="RefSeq" id="WP_350934670.1">
    <property type="nucleotide sequence ID" value="NZ_JAYWLC010000002.1"/>
</dbReference>
<dbReference type="InterPro" id="IPR006146">
    <property type="entry name" value="5'-Nucleotdase_CS"/>
</dbReference>
<dbReference type="Gene3D" id="3.90.780.10">
    <property type="entry name" value="5'-Nucleotidase, C-terminal domain"/>
    <property type="match status" value="1"/>
</dbReference>
<dbReference type="InterPro" id="IPR006311">
    <property type="entry name" value="TAT_signal"/>
</dbReference>
<evidence type="ECO:0000256" key="11">
    <source>
        <dbReference type="RuleBase" id="RU362119"/>
    </source>
</evidence>
<feature type="domain" description="5'-Nucleotidase C-terminal" evidence="13">
    <location>
        <begin position="441"/>
        <end position="570"/>
    </location>
</feature>
<comment type="cofactor">
    <cofactor evidence="3">
        <name>a divalent metal cation</name>
        <dbReference type="ChEBI" id="CHEBI:60240"/>
    </cofactor>
</comment>
<dbReference type="Gene3D" id="3.60.21.10">
    <property type="match status" value="1"/>
</dbReference>
<accession>A0ABV1SCM5</accession>
<keyword evidence="10" id="KW-0511">Multifunctional enzyme</keyword>
<dbReference type="PANTHER" id="PTHR11575">
    <property type="entry name" value="5'-NUCLEOTIDASE-RELATED"/>
    <property type="match status" value="1"/>
</dbReference>
<evidence type="ECO:0000256" key="4">
    <source>
        <dbReference type="ARBA" id="ARBA00004196"/>
    </source>
</evidence>
<dbReference type="SUPFAM" id="SSF55816">
    <property type="entry name" value="5'-nucleotidase (syn. UDP-sugar hydrolase), C-terminal domain"/>
    <property type="match status" value="1"/>
</dbReference>
<dbReference type="Pfam" id="PF00149">
    <property type="entry name" value="Metallophos"/>
    <property type="match status" value="1"/>
</dbReference>
<dbReference type="NCBIfam" id="NF006938">
    <property type="entry name" value="PRK09420.1"/>
    <property type="match status" value="1"/>
</dbReference>
<keyword evidence="8 11" id="KW-0547">Nucleotide-binding</keyword>
<evidence type="ECO:0000256" key="3">
    <source>
        <dbReference type="ARBA" id="ARBA00001968"/>
    </source>
</evidence>